<dbReference type="OrthoDB" id="9786557at2"/>
<dbReference type="EMBL" id="CP025408">
    <property type="protein sequence ID" value="AUH32968.1"/>
    <property type="molecule type" value="Genomic_DNA"/>
</dbReference>
<dbReference type="RefSeq" id="WP_101459641.1">
    <property type="nucleotide sequence ID" value="NZ_CP025408.1"/>
</dbReference>
<dbReference type="InterPro" id="IPR023393">
    <property type="entry name" value="START-like_dom_sf"/>
</dbReference>
<evidence type="ECO:0000313" key="3">
    <source>
        <dbReference type="EMBL" id="AUH32968.1"/>
    </source>
</evidence>
<dbReference type="Pfam" id="PF08327">
    <property type="entry name" value="AHSA1"/>
    <property type="match status" value="1"/>
</dbReference>
<dbReference type="AlphaFoldDB" id="A0A2K9EDE4"/>
<proteinExistence type="inferred from homology"/>
<protein>
    <recommendedName>
        <fullName evidence="2">Activator of Hsp90 ATPase homologue 1/2-like C-terminal domain-containing protein</fullName>
    </recommendedName>
</protein>
<dbReference type="KEGG" id="paro:CUV01_05770"/>
<gene>
    <name evidence="3" type="ORF">CUV01_05770</name>
</gene>
<organism evidence="3 4">
    <name type="scientific">Paracoccus tegillarcae</name>
    <dbReference type="NCBI Taxonomy" id="1529068"/>
    <lineage>
        <taxon>Bacteria</taxon>
        <taxon>Pseudomonadati</taxon>
        <taxon>Pseudomonadota</taxon>
        <taxon>Alphaproteobacteria</taxon>
        <taxon>Rhodobacterales</taxon>
        <taxon>Paracoccaceae</taxon>
        <taxon>Paracoccus</taxon>
    </lineage>
</organism>
<evidence type="ECO:0000259" key="2">
    <source>
        <dbReference type="Pfam" id="PF08327"/>
    </source>
</evidence>
<dbReference type="SUPFAM" id="SSF55961">
    <property type="entry name" value="Bet v1-like"/>
    <property type="match status" value="1"/>
</dbReference>
<dbReference type="Proteomes" id="UP000233742">
    <property type="component" value="Chromosome"/>
</dbReference>
<keyword evidence="4" id="KW-1185">Reference proteome</keyword>
<evidence type="ECO:0000256" key="1">
    <source>
        <dbReference type="ARBA" id="ARBA00006817"/>
    </source>
</evidence>
<reference evidence="3 4" key="1">
    <citation type="submission" date="2017-12" db="EMBL/GenBank/DDBJ databases">
        <authorList>
            <person name="Hurst M.R.H."/>
        </authorList>
    </citation>
    <scope>NUCLEOTIDE SEQUENCE [LARGE SCALE GENOMIC DNA]</scope>
    <source>
        <strain evidence="3 4">BM15</strain>
    </source>
</reference>
<evidence type="ECO:0000313" key="4">
    <source>
        <dbReference type="Proteomes" id="UP000233742"/>
    </source>
</evidence>
<sequence length="115" mass="13201">MSDAITPDTIKSTRLLAARPERVFRAWSDREERLEWDVPGNDWVIDDFQHDFREDGIETSRFGPEGRPIAESFGRYLIIDPPHRIVSAGVMRSVRSGEVSSATMMTLLRPCRNPR</sequence>
<feature type="domain" description="Activator of Hsp90 ATPase homologue 1/2-like C-terminal" evidence="2">
    <location>
        <begin position="18"/>
        <end position="104"/>
    </location>
</feature>
<dbReference type="InterPro" id="IPR013538">
    <property type="entry name" value="ASHA1/2-like_C"/>
</dbReference>
<name>A0A2K9EDE4_9RHOB</name>
<comment type="similarity">
    <text evidence="1">Belongs to the AHA1 family.</text>
</comment>
<accession>A0A2K9EDE4</accession>
<dbReference type="Gene3D" id="3.30.530.20">
    <property type="match status" value="1"/>
</dbReference>